<reference evidence="1" key="1">
    <citation type="submission" date="2014-09" db="EMBL/GenBank/DDBJ databases">
        <authorList>
            <person name="Magalhaes I.L.F."/>
            <person name="Oliveira U."/>
            <person name="Santos F.R."/>
            <person name="Vidigal T.H.D.A."/>
            <person name="Brescovit A.D."/>
            <person name="Santos A.J."/>
        </authorList>
    </citation>
    <scope>NUCLEOTIDE SEQUENCE</scope>
    <source>
        <tissue evidence="1">Shoot tissue taken approximately 20 cm above the soil surface</tissue>
    </source>
</reference>
<dbReference type="EMBL" id="GBRH01202381">
    <property type="protein sequence ID" value="JAD95514.1"/>
    <property type="molecule type" value="Transcribed_RNA"/>
</dbReference>
<protein>
    <submittedName>
        <fullName evidence="1">Similar to PLDP1 (PHOSPHOLIPASE D ZETA1)</fullName>
    </submittedName>
</protein>
<name>A0A0A9E414_ARUDO</name>
<proteinExistence type="predicted"/>
<accession>A0A0A9E414</accession>
<sequence length="47" mass="5323">MTSNSFGSKGSSSKAKNPGFSTTQTFCQLLRQQLNNPHEQHFFLRSF</sequence>
<organism evidence="1">
    <name type="scientific">Arundo donax</name>
    <name type="common">Giant reed</name>
    <name type="synonym">Donax arundinaceus</name>
    <dbReference type="NCBI Taxonomy" id="35708"/>
    <lineage>
        <taxon>Eukaryota</taxon>
        <taxon>Viridiplantae</taxon>
        <taxon>Streptophyta</taxon>
        <taxon>Embryophyta</taxon>
        <taxon>Tracheophyta</taxon>
        <taxon>Spermatophyta</taxon>
        <taxon>Magnoliopsida</taxon>
        <taxon>Liliopsida</taxon>
        <taxon>Poales</taxon>
        <taxon>Poaceae</taxon>
        <taxon>PACMAD clade</taxon>
        <taxon>Arundinoideae</taxon>
        <taxon>Arundineae</taxon>
        <taxon>Arundo</taxon>
    </lineage>
</organism>
<reference evidence="1" key="2">
    <citation type="journal article" date="2015" name="Data Brief">
        <title>Shoot transcriptome of the giant reed, Arundo donax.</title>
        <authorList>
            <person name="Barrero R.A."/>
            <person name="Guerrero F.D."/>
            <person name="Moolhuijzen P."/>
            <person name="Goolsby J.A."/>
            <person name="Tidwell J."/>
            <person name="Bellgard S.E."/>
            <person name="Bellgard M.I."/>
        </authorList>
    </citation>
    <scope>NUCLEOTIDE SEQUENCE</scope>
    <source>
        <tissue evidence="1">Shoot tissue taken approximately 20 cm above the soil surface</tissue>
    </source>
</reference>
<evidence type="ECO:0000313" key="1">
    <source>
        <dbReference type="EMBL" id="JAD95514.1"/>
    </source>
</evidence>
<dbReference type="AlphaFoldDB" id="A0A0A9E414"/>